<comment type="caution">
    <text evidence="2">The sequence shown here is derived from an EMBL/GenBank/DDBJ whole genome shotgun (WGS) entry which is preliminary data.</text>
</comment>
<dbReference type="GeneID" id="30158317"/>
<dbReference type="PANTHER" id="PTHR43481">
    <property type="entry name" value="FRUCTOSE-1-PHOSPHATE PHOSPHATASE"/>
    <property type="match status" value="1"/>
</dbReference>
<feature type="region of interest" description="Disordered" evidence="1">
    <location>
        <begin position="90"/>
        <end position="150"/>
    </location>
</feature>
<name>A0A1E3HGX7_9TREE</name>
<evidence type="ECO:0000313" key="2">
    <source>
        <dbReference type="EMBL" id="ODN74671.1"/>
    </source>
</evidence>
<dbReference type="GO" id="GO:0050308">
    <property type="term" value="F:sugar-phosphatase activity"/>
    <property type="evidence" value="ECO:0007669"/>
    <property type="project" value="TreeGrafter"/>
</dbReference>
<gene>
    <name evidence="2" type="ORF">L202_07008</name>
</gene>
<dbReference type="RefSeq" id="XP_018990452.1">
    <property type="nucleotide sequence ID" value="XM_019141645.1"/>
</dbReference>
<dbReference type="PANTHER" id="PTHR43481:SF2">
    <property type="entry name" value="PHOSPHATASE"/>
    <property type="match status" value="1"/>
</dbReference>
<protein>
    <recommendedName>
        <fullName evidence="4">Phosphatase</fullName>
    </recommendedName>
</protein>
<dbReference type="NCBIfam" id="TIGR01509">
    <property type="entry name" value="HAD-SF-IA-v3"/>
    <property type="match status" value="1"/>
</dbReference>
<evidence type="ECO:0000256" key="1">
    <source>
        <dbReference type="SAM" id="MobiDB-lite"/>
    </source>
</evidence>
<dbReference type="InterPro" id="IPR023198">
    <property type="entry name" value="PGP-like_dom2"/>
</dbReference>
<dbReference type="Gene3D" id="1.10.150.240">
    <property type="entry name" value="Putative phosphatase, domain 2"/>
    <property type="match status" value="1"/>
</dbReference>
<evidence type="ECO:0000313" key="3">
    <source>
        <dbReference type="Proteomes" id="UP000094065"/>
    </source>
</evidence>
<dbReference type="InterPro" id="IPR023214">
    <property type="entry name" value="HAD_sf"/>
</dbReference>
<dbReference type="AlphaFoldDB" id="A0A1E3HGX7"/>
<reference evidence="2 3" key="1">
    <citation type="submission" date="2016-06" db="EMBL/GenBank/DDBJ databases">
        <title>Evolution of pathogenesis and genome organization in the Tremellales.</title>
        <authorList>
            <person name="Cuomo C."/>
            <person name="Litvintseva A."/>
            <person name="Heitman J."/>
            <person name="Chen Y."/>
            <person name="Sun S."/>
            <person name="Springer D."/>
            <person name="Dromer F."/>
            <person name="Young S."/>
            <person name="Zeng Q."/>
            <person name="Chapman S."/>
            <person name="Gujja S."/>
            <person name="Saif S."/>
            <person name="Birren B."/>
        </authorList>
    </citation>
    <scope>NUCLEOTIDE SEQUENCE [LARGE SCALE GENOMIC DNA]</scope>
    <source>
        <strain evidence="2 3">CBS 6039</strain>
    </source>
</reference>
<dbReference type="Proteomes" id="UP000094065">
    <property type="component" value="Unassembled WGS sequence"/>
</dbReference>
<dbReference type="FunFam" id="1.10.150.240:FF:000023">
    <property type="entry name" value="Uncharacterized protein"/>
    <property type="match status" value="1"/>
</dbReference>
<dbReference type="InterPro" id="IPR051806">
    <property type="entry name" value="HAD-like_SPP"/>
</dbReference>
<accession>A0A1E3HGX7</accession>
<keyword evidence="3" id="KW-1185">Reference proteome</keyword>
<dbReference type="FunFam" id="3.40.50.1000:FF:000145">
    <property type="entry name" value="HAD family hydrolase"/>
    <property type="match status" value="1"/>
</dbReference>
<dbReference type="InterPro" id="IPR006439">
    <property type="entry name" value="HAD-SF_hydro_IA"/>
</dbReference>
<dbReference type="OrthoDB" id="40579at2759"/>
<sequence length="315" mass="33939">MSTATATNPDYQTKVFTADGILFDMDGTLTDSIAAVEAAWTAKAEELGLEPEDVIKATHGRRASDNLQDLVPGLRQEHIDREVEKFERSILEFADTPPRRRSSSSSSRSSHSRSASNSIFLSPLTPMTNGTPANGRAAPNNVQPLNLSDLEPKTGASQLEEDVFEDELDEAVDMSVRILPGVSELIKSLPGDKYAVATSGAKTYCHGCLERTGITIPKVCVTADDPRLLRGKPFPDPFLLAASDLGIDPTRAVIFEDSPSGILAAIRAGSTVIAVCTSHKREQISHLGAHFVVDTMDQVGVKVLEDGQLEFTVKH</sequence>
<dbReference type="EMBL" id="AWGJ01000011">
    <property type="protein sequence ID" value="ODN74671.1"/>
    <property type="molecule type" value="Genomic_DNA"/>
</dbReference>
<proteinExistence type="predicted"/>
<feature type="compositionally biased region" description="Low complexity" evidence="1">
    <location>
        <begin position="103"/>
        <end position="118"/>
    </location>
</feature>
<dbReference type="SUPFAM" id="SSF56784">
    <property type="entry name" value="HAD-like"/>
    <property type="match status" value="2"/>
</dbReference>
<dbReference type="Pfam" id="PF00702">
    <property type="entry name" value="Hydrolase"/>
    <property type="match status" value="1"/>
</dbReference>
<dbReference type="STRING" id="1295533.A0A1E3HGX7"/>
<dbReference type="InterPro" id="IPR036412">
    <property type="entry name" value="HAD-like_sf"/>
</dbReference>
<evidence type="ECO:0008006" key="4">
    <source>
        <dbReference type="Google" id="ProtNLM"/>
    </source>
</evidence>
<dbReference type="Gene3D" id="3.40.50.1000">
    <property type="entry name" value="HAD superfamily/HAD-like"/>
    <property type="match status" value="1"/>
</dbReference>
<dbReference type="SFLD" id="SFLDS00003">
    <property type="entry name" value="Haloacid_Dehalogenase"/>
    <property type="match status" value="1"/>
</dbReference>
<dbReference type="SFLD" id="SFLDG01129">
    <property type="entry name" value="C1.5:_HAD__Beta-PGM__Phosphata"/>
    <property type="match status" value="1"/>
</dbReference>
<organism evidence="2 3">
    <name type="scientific">Cryptococcus amylolentus CBS 6039</name>
    <dbReference type="NCBI Taxonomy" id="1295533"/>
    <lineage>
        <taxon>Eukaryota</taxon>
        <taxon>Fungi</taxon>
        <taxon>Dikarya</taxon>
        <taxon>Basidiomycota</taxon>
        <taxon>Agaricomycotina</taxon>
        <taxon>Tremellomycetes</taxon>
        <taxon>Tremellales</taxon>
        <taxon>Cryptococcaceae</taxon>
        <taxon>Cryptococcus</taxon>
    </lineage>
</organism>